<keyword evidence="5" id="KW-1185">Reference proteome</keyword>
<dbReference type="RefSeq" id="WP_035906202.1">
    <property type="nucleotide sequence ID" value="NZ_AVPK01000008.1"/>
</dbReference>
<reference evidence="4 5" key="1">
    <citation type="submission" date="2013-08" db="EMBL/GenBank/DDBJ databases">
        <title>The genome sequence of Knoellia subterranea.</title>
        <authorList>
            <person name="Zhu W."/>
            <person name="Wang G."/>
        </authorList>
    </citation>
    <scope>NUCLEOTIDE SEQUENCE [LARGE SCALE GENOMIC DNA]</scope>
    <source>
        <strain evidence="4 5">KCTC 19937</strain>
    </source>
</reference>
<gene>
    <name evidence="4" type="ORF">N803_17400</name>
</gene>
<dbReference type="Proteomes" id="UP000030011">
    <property type="component" value="Unassembled WGS sequence"/>
</dbReference>
<accession>A0A0A0JJ31</accession>
<name>A0A0A0JJ31_9MICO</name>
<dbReference type="Gene3D" id="3.30.70.1060">
    <property type="entry name" value="Dimeric alpha+beta barrel"/>
    <property type="match status" value="1"/>
</dbReference>
<organism evidence="4 5">
    <name type="scientific">Knoellia subterranea KCTC 19937</name>
    <dbReference type="NCBI Taxonomy" id="1385521"/>
    <lineage>
        <taxon>Bacteria</taxon>
        <taxon>Bacillati</taxon>
        <taxon>Actinomycetota</taxon>
        <taxon>Actinomycetes</taxon>
        <taxon>Micrococcales</taxon>
        <taxon>Intrasporangiaceae</taxon>
        <taxon>Knoellia</taxon>
    </lineage>
</organism>
<dbReference type="OrthoDB" id="668782at2"/>
<evidence type="ECO:0000259" key="3">
    <source>
        <dbReference type="Pfam" id="PF03795"/>
    </source>
</evidence>
<evidence type="ECO:0000256" key="1">
    <source>
        <dbReference type="ARBA" id="ARBA00007689"/>
    </source>
</evidence>
<evidence type="ECO:0000256" key="2">
    <source>
        <dbReference type="SAM" id="MobiDB-lite"/>
    </source>
</evidence>
<feature type="region of interest" description="Disordered" evidence="2">
    <location>
        <begin position="9"/>
        <end position="29"/>
    </location>
</feature>
<evidence type="ECO:0000313" key="4">
    <source>
        <dbReference type="EMBL" id="KGN36789.1"/>
    </source>
</evidence>
<protein>
    <recommendedName>
        <fullName evidence="3">YCII-related domain-containing protein</fullName>
    </recommendedName>
</protein>
<dbReference type="Pfam" id="PF03795">
    <property type="entry name" value="YCII"/>
    <property type="match status" value="1"/>
</dbReference>
<dbReference type="InterPro" id="IPR011008">
    <property type="entry name" value="Dimeric_a/b-barrel"/>
</dbReference>
<proteinExistence type="inferred from homology"/>
<dbReference type="SUPFAM" id="SSF54909">
    <property type="entry name" value="Dimeric alpha+beta barrel"/>
    <property type="match status" value="1"/>
</dbReference>
<sequence>MQFLMLVCRDRSDSAQPPSQADREGAPDVEQWWRAANDAGKYVMGERLRPVEEARSVRVRGGEVLVSQGPFTETSELIAGFDVLECDSMEEAVQIASGHSMAHGGVIEVRQMWPFED</sequence>
<comment type="similarity">
    <text evidence="1">Belongs to the YciI family.</text>
</comment>
<dbReference type="PANTHER" id="PTHR35174">
    <property type="entry name" value="BLL7171 PROTEIN-RELATED"/>
    <property type="match status" value="1"/>
</dbReference>
<feature type="domain" description="YCII-related" evidence="3">
    <location>
        <begin position="4"/>
        <end position="115"/>
    </location>
</feature>
<dbReference type="InterPro" id="IPR005545">
    <property type="entry name" value="YCII"/>
</dbReference>
<dbReference type="PANTHER" id="PTHR35174:SF3">
    <property type="entry name" value="BLL7171 PROTEIN"/>
    <property type="match status" value="1"/>
</dbReference>
<dbReference type="eggNOG" id="COG3795">
    <property type="taxonomic scope" value="Bacteria"/>
</dbReference>
<comment type="caution">
    <text evidence="4">The sequence shown here is derived from an EMBL/GenBank/DDBJ whole genome shotgun (WGS) entry which is preliminary data.</text>
</comment>
<dbReference type="EMBL" id="AVPK01000008">
    <property type="protein sequence ID" value="KGN36789.1"/>
    <property type="molecule type" value="Genomic_DNA"/>
</dbReference>
<evidence type="ECO:0000313" key="5">
    <source>
        <dbReference type="Proteomes" id="UP000030011"/>
    </source>
</evidence>
<dbReference type="STRING" id="1385521.N803_17400"/>
<dbReference type="AlphaFoldDB" id="A0A0A0JJ31"/>